<evidence type="ECO:0000256" key="5">
    <source>
        <dbReference type="PROSITE-ProRule" id="PRU00169"/>
    </source>
</evidence>
<evidence type="ECO:0000313" key="9">
    <source>
        <dbReference type="Proteomes" id="UP000305541"/>
    </source>
</evidence>
<name>A0A5R9BVI0_9LACO</name>
<dbReference type="AlphaFoldDB" id="A0A5R9BVI0"/>
<comment type="caution">
    <text evidence="8">The sequence shown here is derived from an EMBL/GenBank/DDBJ whole genome shotgun (WGS) entry which is preliminary data.</text>
</comment>
<dbReference type="SMART" id="SM00850">
    <property type="entry name" value="LytTR"/>
    <property type="match status" value="1"/>
</dbReference>
<proteinExistence type="predicted"/>
<evidence type="ECO:0000256" key="1">
    <source>
        <dbReference type="ARBA" id="ARBA00022490"/>
    </source>
</evidence>
<dbReference type="GO" id="GO:0000156">
    <property type="term" value="F:phosphorelay response regulator activity"/>
    <property type="evidence" value="ECO:0007669"/>
    <property type="project" value="InterPro"/>
</dbReference>
<evidence type="ECO:0000256" key="4">
    <source>
        <dbReference type="ARBA" id="ARBA00037164"/>
    </source>
</evidence>
<dbReference type="SUPFAM" id="SSF52172">
    <property type="entry name" value="CheY-like"/>
    <property type="match status" value="1"/>
</dbReference>
<feature type="modified residue" description="4-aspartylphosphate" evidence="5">
    <location>
        <position position="61"/>
    </location>
</feature>
<dbReference type="Proteomes" id="UP000305541">
    <property type="component" value="Unassembled WGS sequence"/>
</dbReference>
<evidence type="ECO:0000313" key="8">
    <source>
        <dbReference type="EMBL" id="TLQ04273.1"/>
    </source>
</evidence>
<dbReference type="Pfam" id="PF00072">
    <property type="entry name" value="Response_reg"/>
    <property type="match status" value="1"/>
</dbReference>
<dbReference type="CDD" id="cd17533">
    <property type="entry name" value="REC_LytTR_AgrA-like"/>
    <property type="match status" value="1"/>
</dbReference>
<dbReference type="SMART" id="SM00448">
    <property type="entry name" value="REC"/>
    <property type="match status" value="1"/>
</dbReference>
<dbReference type="Gene3D" id="3.40.50.2300">
    <property type="match status" value="1"/>
</dbReference>
<feature type="domain" description="Response regulatory" evidence="6">
    <location>
        <begin position="3"/>
        <end position="128"/>
    </location>
</feature>
<evidence type="ECO:0000256" key="3">
    <source>
        <dbReference type="ARBA" id="ARBA00023159"/>
    </source>
</evidence>
<dbReference type="PANTHER" id="PTHR37299:SF3">
    <property type="entry name" value="STAGE 0 SPORULATION PROTEIN A HOMOLOG"/>
    <property type="match status" value="1"/>
</dbReference>
<keyword evidence="5" id="KW-0597">Phosphoprotein</keyword>
<dbReference type="PANTHER" id="PTHR37299">
    <property type="entry name" value="TRANSCRIPTIONAL REGULATOR-RELATED"/>
    <property type="match status" value="1"/>
</dbReference>
<evidence type="ECO:0000259" key="7">
    <source>
        <dbReference type="PROSITE" id="PS50930"/>
    </source>
</evidence>
<dbReference type="GO" id="GO:0003677">
    <property type="term" value="F:DNA binding"/>
    <property type="evidence" value="ECO:0007669"/>
    <property type="project" value="InterPro"/>
</dbReference>
<dbReference type="InterPro" id="IPR007492">
    <property type="entry name" value="LytTR_DNA-bd_dom"/>
</dbReference>
<dbReference type="PROSITE" id="PS50930">
    <property type="entry name" value="HTH_LYTTR"/>
    <property type="match status" value="1"/>
</dbReference>
<keyword evidence="1" id="KW-0963">Cytoplasm</keyword>
<dbReference type="RefSeq" id="WP_138474318.1">
    <property type="nucleotide sequence ID" value="NZ_VBTH01000008.1"/>
</dbReference>
<dbReference type="OrthoDB" id="9809318at2"/>
<keyword evidence="3" id="KW-0010">Activator</keyword>
<dbReference type="InterPro" id="IPR001789">
    <property type="entry name" value="Sig_transdc_resp-reg_receiver"/>
</dbReference>
<keyword evidence="2" id="KW-0902">Two-component regulatory system</keyword>
<dbReference type="Pfam" id="PF04397">
    <property type="entry name" value="LytTR"/>
    <property type="match status" value="1"/>
</dbReference>
<gene>
    <name evidence="8" type="ORF">FEZ51_05585</name>
</gene>
<dbReference type="PROSITE" id="PS50110">
    <property type="entry name" value="RESPONSE_REGULATORY"/>
    <property type="match status" value="1"/>
</dbReference>
<dbReference type="InterPro" id="IPR046947">
    <property type="entry name" value="LytR-like"/>
</dbReference>
<dbReference type="InterPro" id="IPR011006">
    <property type="entry name" value="CheY-like_superfamily"/>
</dbReference>
<sequence>MLHAYILEDDSKQREIYKHLIESYIFIEGMDIKLELATDDPQVLLAMVERNKDQRGLFFLDIEIDQNNIDGLEVAEKVRNQLNFAEIVFVTSHSEMAFLTFERKIEPLDYIIKDNGQDEIAKNLRDDVRVSYHRYQNHVFASEQHFSYQIGSRVYELPMNQLLYIATVSGQPGKIEVHHMQGMVEYPGNLNELEAKYSNLFRCHKSFLVNLEKVKCYDAKDRTVVLQDGSTCDVSFRKENVLRKALVKK</sequence>
<evidence type="ECO:0000259" key="6">
    <source>
        <dbReference type="PROSITE" id="PS50110"/>
    </source>
</evidence>
<evidence type="ECO:0000256" key="2">
    <source>
        <dbReference type="ARBA" id="ARBA00023012"/>
    </source>
</evidence>
<reference evidence="8 9" key="1">
    <citation type="submission" date="2019-05" db="EMBL/GenBank/DDBJ databases">
        <title>The metagenome of a microbial culture collection derived from dairy environment covers the genomic content of the human microbiome.</title>
        <authorList>
            <person name="Roder T."/>
            <person name="Wuthrich D."/>
            <person name="Sattari Z."/>
            <person name="Von Ah U."/>
            <person name="Bar C."/>
            <person name="Ronchi F."/>
            <person name="Macpherson A.J."/>
            <person name="Ganal-Vonarburg S.C."/>
            <person name="Bruggmann R."/>
            <person name="Vergeres G."/>
        </authorList>
    </citation>
    <scope>NUCLEOTIDE SEQUENCE [LARGE SCALE GENOMIC DNA]</scope>
    <source>
        <strain evidence="8 9">FAM 18815</strain>
    </source>
</reference>
<accession>A0A5R9BVI0</accession>
<organism evidence="8 9">
    <name type="scientific">Pediococcus stilesii</name>
    <dbReference type="NCBI Taxonomy" id="331679"/>
    <lineage>
        <taxon>Bacteria</taxon>
        <taxon>Bacillati</taxon>
        <taxon>Bacillota</taxon>
        <taxon>Bacilli</taxon>
        <taxon>Lactobacillales</taxon>
        <taxon>Lactobacillaceae</taxon>
        <taxon>Pediococcus</taxon>
    </lineage>
</organism>
<feature type="domain" description="HTH LytTR-type" evidence="7">
    <location>
        <begin position="146"/>
        <end position="248"/>
    </location>
</feature>
<comment type="function">
    <text evidence="4">Required for high-level post-exponential phase expression of a series of secreted proteins.</text>
</comment>
<dbReference type="EMBL" id="VBTH01000008">
    <property type="protein sequence ID" value="TLQ04273.1"/>
    <property type="molecule type" value="Genomic_DNA"/>
</dbReference>
<protein>
    <submittedName>
        <fullName evidence="8">Response regulator transcription factor</fullName>
    </submittedName>
</protein>
<dbReference type="Gene3D" id="2.40.50.1020">
    <property type="entry name" value="LytTr DNA-binding domain"/>
    <property type="match status" value="1"/>
</dbReference>